<dbReference type="InterPro" id="IPR009080">
    <property type="entry name" value="tRNAsynth_Ia_anticodon-bd"/>
</dbReference>
<dbReference type="GO" id="GO:0005829">
    <property type="term" value="C:cytosol"/>
    <property type="evidence" value="ECO:0007669"/>
    <property type="project" value="TreeGrafter"/>
</dbReference>
<gene>
    <name evidence="6" type="ORF">FYJ83_17985</name>
</gene>
<dbReference type="GO" id="GO:0006431">
    <property type="term" value="P:methionyl-tRNA aminoacylation"/>
    <property type="evidence" value="ECO:0007669"/>
    <property type="project" value="TreeGrafter"/>
</dbReference>
<dbReference type="Pfam" id="PF19303">
    <property type="entry name" value="Anticodon_3"/>
    <property type="match status" value="1"/>
</dbReference>
<comment type="similarity">
    <text evidence="1">Belongs to the class-I aminoacyl-tRNA synthetase family. MetG type 1 subfamily.</text>
</comment>
<protein>
    <submittedName>
        <fullName evidence="6">Class I tRNA ligase family protein</fullName>
    </submittedName>
</protein>
<dbReference type="EMBL" id="VUNQ01000067">
    <property type="protein sequence ID" value="MSU03351.1"/>
    <property type="molecule type" value="Genomic_DNA"/>
</dbReference>
<dbReference type="GO" id="GO:0005524">
    <property type="term" value="F:ATP binding"/>
    <property type="evidence" value="ECO:0007669"/>
    <property type="project" value="UniProtKB-KW"/>
</dbReference>
<dbReference type="RefSeq" id="WP_154442914.1">
    <property type="nucleotide sequence ID" value="NZ_JAHLPJ010000001.1"/>
</dbReference>
<dbReference type="PANTHER" id="PTHR45765:SF1">
    <property type="entry name" value="METHIONINE--TRNA LIGASE, CYTOPLASMIC"/>
    <property type="match status" value="1"/>
</dbReference>
<evidence type="ECO:0000256" key="3">
    <source>
        <dbReference type="ARBA" id="ARBA00022741"/>
    </source>
</evidence>
<keyword evidence="7" id="KW-1185">Reference proteome</keyword>
<dbReference type="CDD" id="cd07957">
    <property type="entry name" value="Anticodon_Ia_Met"/>
    <property type="match status" value="1"/>
</dbReference>
<evidence type="ECO:0000256" key="2">
    <source>
        <dbReference type="ARBA" id="ARBA00022598"/>
    </source>
</evidence>
<dbReference type="Proteomes" id="UP000469523">
    <property type="component" value="Unassembled WGS sequence"/>
</dbReference>
<dbReference type="AlphaFoldDB" id="A0A6N7XMM8"/>
<keyword evidence="3" id="KW-0547">Nucleotide-binding</keyword>
<accession>A0A6N7XMM8</accession>
<evidence type="ECO:0000259" key="5">
    <source>
        <dbReference type="Pfam" id="PF19303"/>
    </source>
</evidence>
<dbReference type="Gene3D" id="1.10.730.10">
    <property type="entry name" value="Isoleucyl-tRNA Synthetase, Domain 1"/>
    <property type="match status" value="1"/>
</dbReference>
<evidence type="ECO:0000256" key="4">
    <source>
        <dbReference type="ARBA" id="ARBA00022840"/>
    </source>
</evidence>
<feature type="domain" description="Methionyl-tRNA synthetase anticodon-binding" evidence="5">
    <location>
        <begin position="35"/>
        <end position="159"/>
    </location>
</feature>
<dbReference type="GO" id="GO:0004825">
    <property type="term" value="F:methionine-tRNA ligase activity"/>
    <property type="evidence" value="ECO:0007669"/>
    <property type="project" value="InterPro"/>
</dbReference>
<organism evidence="6 7">
    <name type="scientific">Tissierella pigra</name>
    <dbReference type="NCBI Taxonomy" id="2607614"/>
    <lineage>
        <taxon>Bacteria</taxon>
        <taxon>Bacillati</taxon>
        <taxon>Bacillota</taxon>
        <taxon>Tissierellia</taxon>
        <taxon>Tissierellales</taxon>
        <taxon>Tissierellaceae</taxon>
        <taxon>Tissierella</taxon>
    </lineage>
</organism>
<keyword evidence="4" id="KW-0067">ATP-binding</keyword>
<dbReference type="InterPro" id="IPR023458">
    <property type="entry name" value="Met-tRNA_ligase_1"/>
</dbReference>
<evidence type="ECO:0000313" key="7">
    <source>
        <dbReference type="Proteomes" id="UP000469523"/>
    </source>
</evidence>
<reference evidence="6 7" key="1">
    <citation type="submission" date="2019-09" db="EMBL/GenBank/DDBJ databases">
        <title>In-depth cultivation of the pig gut microbiome towards novel bacterial diversity and tailored functional studies.</title>
        <authorList>
            <person name="Wylensek D."/>
            <person name="Hitch T.C.A."/>
            <person name="Clavel T."/>
        </authorList>
    </citation>
    <scope>NUCLEOTIDE SEQUENCE [LARGE SCALE GENOMIC DNA]</scope>
    <source>
        <strain evidence="6 7">WCA3-693-APC-4?</strain>
    </source>
</reference>
<dbReference type="SUPFAM" id="SSF47323">
    <property type="entry name" value="Anticodon-binding domain of a subclass of class I aminoacyl-tRNA synthetases"/>
    <property type="match status" value="1"/>
</dbReference>
<evidence type="ECO:0000256" key="1">
    <source>
        <dbReference type="ARBA" id="ARBA00008258"/>
    </source>
</evidence>
<keyword evidence="2 6" id="KW-0436">Ligase</keyword>
<sequence>MVCRNNSELLGVYGNLVNRTLVFAKKYYDSRIPKGEIEPHIKVEIELLYKKVGEFIEKGNLKIAIDEIFDFVRSINKYFDEKTPWITINADKDQCANTIYNCLIAIINIANLLHPFLLFSSAKVKSWLNCDVKTWEYTNLEIGYKIEGFDILFERLDKEIIRDELSKLGSNYSD</sequence>
<comment type="caution">
    <text evidence="6">The sequence shown here is derived from an EMBL/GenBank/DDBJ whole genome shotgun (WGS) entry which is preliminary data.</text>
</comment>
<dbReference type="InterPro" id="IPR041872">
    <property type="entry name" value="Anticodon_Met"/>
</dbReference>
<dbReference type="PANTHER" id="PTHR45765">
    <property type="entry name" value="METHIONINE--TRNA LIGASE"/>
    <property type="match status" value="1"/>
</dbReference>
<evidence type="ECO:0000313" key="6">
    <source>
        <dbReference type="EMBL" id="MSU03351.1"/>
    </source>
</evidence>
<proteinExistence type="inferred from homology"/>
<name>A0A6N7XMM8_9FIRM</name>